<reference evidence="2 3" key="1">
    <citation type="journal article" date="2009" name="Stand. Genomic Sci.">
        <title>Complete genome sequence of Beutenbergia cavernae type strain (HKI 0122).</title>
        <authorList>
            <person name="Land M."/>
            <person name="Pukall R."/>
            <person name="Abt B."/>
            <person name="Goker M."/>
            <person name="Rohde M."/>
            <person name="Glavina Del Rio T."/>
            <person name="Tice H."/>
            <person name="Copeland A."/>
            <person name="Cheng J.F."/>
            <person name="Lucas S."/>
            <person name="Chen F."/>
            <person name="Nolan M."/>
            <person name="Bruce D."/>
            <person name="Goodwin L."/>
            <person name="Pitluck S."/>
            <person name="Ivanova N."/>
            <person name="Mavromatis K."/>
            <person name="Ovchinnikova G."/>
            <person name="Pati A."/>
            <person name="Chen A."/>
            <person name="Palaniappan K."/>
            <person name="Hauser L."/>
            <person name="Chang Y.J."/>
            <person name="Jefferies C.C."/>
            <person name="Saunders E."/>
            <person name="Brettin T."/>
            <person name="Detter J.C."/>
            <person name="Han C."/>
            <person name="Chain P."/>
            <person name="Bristow J."/>
            <person name="Eisen J.A."/>
            <person name="Markowitz V."/>
            <person name="Hugenholtz P."/>
            <person name="Kyrpides N.C."/>
            <person name="Klenk H.P."/>
            <person name="Lapidus A."/>
        </authorList>
    </citation>
    <scope>NUCLEOTIDE SEQUENCE [LARGE SCALE GENOMIC DNA]</scope>
    <source>
        <strain evidence="3">ATCC BAA-8 / DSM 12333 / NBRC 16432</strain>
    </source>
</reference>
<dbReference type="Pfam" id="PF18029">
    <property type="entry name" value="Glyoxalase_6"/>
    <property type="match status" value="2"/>
</dbReference>
<evidence type="ECO:0000313" key="2">
    <source>
        <dbReference type="EMBL" id="ACQ82174.1"/>
    </source>
</evidence>
<organism evidence="2 3">
    <name type="scientific">Beutenbergia cavernae (strain ATCC BAA-8 / DSM 12333 / CCUG 43141 / JCM 11478 / NBRC 16432 / NCIMB 13614 / HKI 0122)</name>
    <dbReference type="NCBI Taxonomy" id="471853"/>
    <lineage>
        <taxon>Bacteria</taxon>
        <taxon>Bacillati</taxon>
        <taxon>Actinomycetota</taxon>
        <taxon>Actinomycetes</taxon>
        <taxon>Micrococcales</taxon>
        <taxon>Beutenbergiaceae</taxon>
        <taxon>Beutenbergia</taxon>
    </lineage>
</organism>
<dbReference type="GO" id="GO:0051213">
    <property type="term" value="F:dioxygenase activity"/>
    <property type="evidence" value="ECO:0007669"/>
    <property type="project" value="UniProtKB-KW"/>
</dbReference>
<dbReference type="PANTHER" id="PTHR33993:SF14">
    <property type="entry name" value="GB|AAF24581.1"/>
    <property type="match status" value="1"/>
</dbReference>
<feature type="domain" description="VOC" evidence="1">
    <location>
        <begin position="136"/>
        <end position="269"/>
    </location>
</feature>
<dbReference type="SUPFAM" id="SSF54593">
    <property type="entry name" value="Glyoxalase/Bleomycin resistance protein/Dihydroxybiphenyl dioxygenase"/>
    <property type="match status" value="2"/>
</dbReference>
<dbReference type="eggNOG" id="COG3324">
    <property type="taxonomic scope" value="Bacteria"/>
</dbReference>
<evidence type="ECO:0000313" key="3">
    <source>
        <dbReference type="Proteomes" id="UP000007962"/>
    </source>
</evidence>
<feature type="domain" description="VOC" evidence="1">
    <location>
        <begin position="9"/>
        <end position="123"/>
    </location>
</feature>
<dbReference type="Proteomes" id="UP000007962">
    <property type="component" value="Chromosome"/>
</dbReference>
<dbReference type="RefSeq" id="WP_015884411.1">
    <property type="nucleotide sequence ID" value="NC_012669.1"/>
</dbReference>
<dbReference type="Gene3D" id="3.10.180.10">
    <property type="entry name" value="2,3-Dihydroxybiphenyl 1,2-Dioxygenase, domain 1"/>
    <property type="match status" value="2"/>
</dbReference>
<dbReference type="HOGENOM" id="CLU_069623_0_1_11"/>
<proteinExistence type="predicted"/>
<protein>
    <submittedName>
        <fullName evidence="2">Glyoxalase/bleomycin resistance protein/dioxygenase</fullName>
    </submittedName>
</protein>
<dbReference type="OrthoDB" id="9793039at2"/>
<name>C5C534_BEUC1</name>
<dbReference type="InterPro" id="IPR029068">
    <property type="entry name" value="Glyas_Bleomycin-R_OHBP_Dase"/>
</dbReference>
<dbReference type="InterPro" id="IPR037523">
    <property type="entry name" value="VOC_core"/>
</dbReference>
<dbReference type="STRING" id="471853.Bcav_3933"/>
<keyword evidence="2" id="KW-0560">Oxidoreductase</keyword>
<dbReference type="PANTHER" id="PTHR33993">
    <property type="entry name" value="GLYOXALASE-RELATED"/>
    <property type="match status" value="1"/>
</dbReference>
<sequence>MTERTYPAGVTSWIDLEAPDLAAAQAFYGEMLGWTFEVATPPEAPAPYVIARLGGRDVAGLAPRSDGPARWNTYVAVDDAAATAARAVELGGRILSPASAAGDAGVGAAVADPEGTEIRLWQAGRRRGAQVANEPGAWNFSNLATDVADAATFYTDLFGWEFDDVGFGVMIRVPGYGAHLAATIDPGIAERQAEVSVPTGFADAFGWQSPTSPAVPASWHVVFAVADRDASVATAERLGAVALHTEDSDWAHDAVVRDPQGATFTVSQFDPQH</sequence>
<dbReference type="EMBL" id="CP001618">
    <property type="protein sequence ID" value="ACQ82174.1"/>
    <property type="molecule type" value="Genomic_DNA"/>
</dbReference>
<keyword evidence="3" id="KW-1185">Reference proteome</keyword>
<dbReference type="PROSITE" id="PS51819">
    <property type="entry name" value="VOC"/>
    <property type="match status" value="2"/>
</dbReference>
<dbReference type="KEGG" id="bcv:Bcav_3933"/>
<keyword evidence="2" id="KW-0223">Dioxygenase</keyword>
<dbReference type="AlphaFoldDB" id="C5C534"/>
<dbReference type="InterPro" id="IPR041581">
    <property type="entry name" value="Glyoxalase_6"/>
</dbReference>
<accession>C5C534</accession>
<gene>
    <name evidence="2" type="ordered locus">Bcav_3933</name>
</gene>
<dbReference type="InterPro" id="IPR052164">
    <property type="entry name" value="Anthracycline_SecMetBiosynth"/>
</dbReference>
<evidence type="ECO:0000259" key="1">
    <source>
        <dbReference type="PROSITE" id="PS51819"/>
    </source>
</evidence>